<proteinExistence type="predicted"/>
<name>A0A1I9SA65_9CAUD</name>
<reference evidence="2" key="1">
    <citation type="submission" date="2016-08" db="EMBL/GenBank/DDBJ databases">
        <authorList>
            <person name="Seilhamer J.J."/>
        </authorList>
    </citation>
    <scope>NUCLEOTIDE SEQUENCE [LARGE SCALE GENOMIC DNA]</scope>
</reference>
<evidence type="ECO:0000313" key="2">
    <source>
        <dbReference type="Proteomes" id="UP000224902"/>
    </source>
</evidence>
<dbReference type="Proteomes" id="UP000224902">
    <property type="component" value="Segment"/>
</dbReference>
<evidence type="ECO:0008006" key="3">
    <source>
        <dbReference type="Google" id="ProtNLM"/>
    </source>
</evidence>
<protein>
    <recommendedName>
        <fullName evidence="3">Tail terminator</fullName>
    </recommendedName>
</protein>
<accession>A0A1I9SA65</accession>
<gene>
    <name evidence="1" type="ORF">SEA_WEASELS2_82</name>
</gene>
<keyword evidence="2" id="KW-1185">Reference proteome</keyword>
<sequence>MNDNVPVGRLREARKLIKEALEDSGIKAVDYNESNIIPPVAIIVPNEEYILQPGKTQKLNEEMNVGLSILLVASRGLEPKNGDELDDLIQTAYVILGKFLDIDTASGPGQVSIKNNKYLGSVMQVQYQIKLGGE</sequence>
<evidence type="ECO:0000313" key="1">
    <source>
        <dbReference type="EMBL" id="AOZ63671.1"/>
    </source>
</evidence>
<dbReference type="EMBL" id="KX774321">
    <property type="protein sequence ID" value="AOZ63671.1"/>
    <property type="molecule type" value="Genomic_DNA"/>
</dbReference>
<organism evidence="1 2">
    <name type="scientific">Rhodococcus phage Weasels2</name>
    <dbReference type="NCBI Taxonomy" id="1897437"/>
    <lineage>
        <taxon>Viruses</taxon>
        <taxon>Duplodnaviria</taxon>
        <taxon>Heunggongvirae</taxon>
        <taxon>Uroviricota</taxon>
        <taxon>Caudoviricetes</taxon>
        <taxon>Weaselvirus</taxon>
        <taxon>Weaselvirus weasel</taxon>
    </lineage>
</organism>